<dbReference type="RefSeq" id="WP_133228928.1">
    <property type="nucleotide sequence ID" value="NZ_SOZE01000045.1"/>
</dbReference>
<dbReference type="OrthoDB" id="798900at2"/>
<evidence type="ECO:0000313" key="2">
    <source>
        <dbReference type="Proteomes" id="UP000297540"/>
    </source>
</evidence>
<protein>
    <submittedName>
        <fullName evidence="1">Uncharacterized protein</fullName>
    </submittedName>
</protein>
<accession>A0A4Y8S499</accession>
<organism evidence="1 2">
    <name type="scientific">Mucilaginibacter psychrotolerans</name>
    <dbReference type="NCBI Taxonomy" id="1524096"/>
    <lineage>
        <taxon>Bacteria</taxon>
        <taxon>Pseudomonadati</taxon>
        <taxon>Bacteroidota</taxon>
        <taxon>Sphingobacteriia</taxon>
        <taxon>Sphingobacteriales</taxon>
        <taxon>Sphingobacteriaceae</taxon>
        <taxon>Mucilaginibacter</taxon>
    </lineage>
</organism>
<evidence type="ECO:0000313" key="1">
    <source>
        <dbReference type="EMBL" id="TFF33455.1"/>
    </source>
</evidence>
<comment type="caution">
    <text evidence="1">The sequence shown here is derived from an EMBL/GenBank/DDBJ whole genome shotgun (WGS) entry which is preliminary data.</text>
</comment>
<dbReference type="AlphaFoldDB" id="A0A4Y8S499"/>
<gene>
    <name evidence="1" type="ORF">E2R66_25940</name>
</gene>
<dbReference type="Proteomes" id="UP000297540">
    <property type="component" value="Unassembled WGS sequence"/>
</dbReference>
<reference evidence="1 2" key="1">
    <citation type="journal article" date="2017" name="Int. J. Syst. Evol. Microbiol.">
        <title>Mucilaginibacterpsychrotolerans sp. nov., isolated from peatlands.</title>
        <authorList>
            <person name="Deng Y."/>
            <person name="Shen L."/>
            <person name="Xu B."/>
            <person name="Liu Y."/>
            <person name="Gu Z."/>
            <person name="Liu H."/>
            <person name="Zhou Y."/>
        </authorList>
    </citation>
    <scope>NUCLEOTIDE SEQUENCE [LARGE SCALE GENOMIC DNA]</scope>
    <source>
        <strain evidence="1 2">NH7-4</strain>
    </source>
</reference>
<name>A0A4Y8S499_9SPHI</name>
<proteinExistence type="predicted"/>
<keyword evidence="2" id="KW-1185">Reference proteome</keyword>
<sequence length="76" mass="8413">MSKKIVKIDTDEPDSFPRIKSYSVSEILAAGGAEAFATKLGKTSQNLIARLKELPKEAFLTEEEAEIALEMLRKSK</sequence>
<dbReference type="EMBL" id="SOZE01000045">
    <property type="protein sequence ID" value="TFF33455.1"/>
    <property type="molecule type" value="Genomic_DNA"/>
</dbReference>